<keyword evidence="1" id="KW-0808">Transferase</keyword>
<feature type="binding site" evidence="1">
    <location>
        <position position="144"/>
    </location>
    <ligand>
        <name>S-adenosyl-L-methionine</name>
        <dbReference type="ChEBI" id="CHEBI:59789"/>
    </ligand>
</feature>
<dbReference type="GO" id="GO:0005737">
    <property type="term" value="C:cytoplasm"/>
    <property type="evidence" value="ECO:0007669"/>
    <property type="project" value="UniProtKB-SubCell"/>
</dbReference>
<dbReference type="Gene3D" id="3.40.50.150">
    <property type="entry name" value="Vaccinia Virus protein VP39"/>
    <property type="match status" value="1"/>
</dbReference>
<dbReference type="InterPro" id="IPR007536">
    <property type="entry name" value="16SrRNA_methylTrfase_J"/>
</dbReference>
<keyword evidence="1" id="KW-0949">S-adenosyl-L-methionine</keyword>
<comment type="caution">
    <text evidence="2">The sequence shown here is derived from an EMBL/GenBank/DDBJ whole genome shotgun (WGS) entry which is preliminary data.</text>
</comment>
<dbReference type="SUPFAM" id="SSF53335">
    <property type="entry name" value="S-adenosyl-L-methionine-dependent methyltransferases"/>
    <property type="match status" value="1"/>
</dbReference>
<evidence type="ECO:0000313" key="2">
    <source>
        <dbReference type="EMBL" id="TGG96038.1"/>
    </source>
</evidence>
<comment type="caution">
    <text evidence="1">Lacks conserved residue(s) required for the propagation of feature annotation.</text>
</comment>
<comment type="function">
    <text evidence="1">Specifically methylates the guanosine in position 1516 of 16S rRNA.</text>
</comment>
<dbReference type="PANTHER" id="PTHR36112">
    <property type="entry name" value="RIBOSOMAL RNA SMALL SUBUNIT METHYLTRANSFERASE J"/>
    <property type="match status" value="1"/>
</dbReference>
<comment type="catalytic activity">
    <reaction evidence="1">
        <text>guanosine(1516) in 16S rRNA + S-adenosyl-L-methionine = N(2)-methylguanosine(1516) in 16S rRNA + S-adenosyl-L-homocysteine + H(+)</text>
        <dbReference type="Rhea" id="RHEA:43220"/>
        <dbReference type="Rhea" id="RHEA-COMP:10412"/>
        <dbReference type="Rhea" id="RHEA-COMP:10413"/>
        <dbReference type="ChEBI" id="CHEBI:15378"/>
        <dbReference type="ChEBI" id="CHEBI:57856"/>
        <dbReference type="ChEBI" id="CHEBI:59789"/>
        <dbReference type="ChEBI" id="CHEBI:74269"/>
        <dbReference type="ChEBI" id="CHEBI:74481"/>
        <dbReference type="EC" id="2.1.1.242"/>
    </reaction>
</comment>
<keyword evidence="1" id="KW-0489">Methyltransferase</keyword>
<dbReference type="EC" id="2.1.1.242" evidence="1"/>
<dbReference type="OrthoDB" id="3191794at2"/>
<accession>A0A4Z0WHJ6</accession>
<name>A0A4Z0WHJ6_9GAMM</name>
<dbReference type="EMBL" id="SRMF01000001">
    <property type="protein sequence ID" value="TGG96038.1"/>
    <property type="molecule type" value="Genomic_DNA"/>
</dbReference>
<dbReference type="Pfam" id="PF04445">
    <property type="entry name" value="SAM_MT"/>
    <property type="match status" value="1"/>
</dbReference>
<proteinExistence type="inferred from homology"/>
<reference evidence="2 3" key="1">
    <citation type="submission" date="2019-04" db="EMBL/GenBank/DDBJ databases">
        <title>Natronospirillum operosus gen. nov., sp. nov., a haloalkaliphilic satellite isolated from decaying biomass of laboratory culture of cyanobacterium Geitlerinema sp. and proposal of Natronospirillaceae fam. nov. and Saccharospirillaceae fam. nov.</title>
        <authorList>
            <person name="Kevbrin V."/>
            <person name="Boltyanskaya Y."/>
            <person name="Koziaeva V."/>
            <person name="Grouzdev D.S."/>
            <person name="Park M."/>
            <person name="Cho J."/>
        </authorList>
    </citation>
    <scope>NUCLEOTIDE SEQUENCE [LARGE SCALE GENOMIC DNA]</scope>
    <source>
        <strain evidence="2 3">G-116</strain>
    </source>
</reference>
<keyword evidence="1" id="KW-0963">Cytoplasm</keyword>
<evidence type="ECO:0000256" key="1">
    <source>
        <dbReference type="HAMAP-Rule" id="MF_01523"/>
    </source>
</evidence>
<keyword evidence="1" id="KW-0698">rRNA processing</keyword>
<keyword evidence="3" id="KW-1185">Reference proteome</keyword>
<sequence length="225" mass="24387">MQLVQVPAGGGLGLRWLAQPRMHPLRVEFVDGALGHRRLYGGGRQQDLSRACGLHEHPQLSVVDATAGLGRDAFILATLGARVTLLERDPVIHPMLLDGWQRACRAAAAADPELAAVLACMSIEALDARAWAPTGAAPQVIYLDPMFPPRDKSAAVKADMQMLHALAGPDTQAEGLLDWALATALCRVVVKRPRRAPPLNDRAPSHQLTGKRNRFDVYTLRRLPG</sequence>
<organism evidence="2 3">
    <name type="scientific">Natronospirillum operosum</name>
    <dbReference type="NCBI Taxonomy" id="2759953"/>
    <lineage>
        <taxon>Bacteria</taxon>
        <taxon>Pseudomonadati</taxon>
        <taxon>Pseudomonadota</taxon>
        <taxon>Gammaproteobacteria</taxon>
        <taxon>Oceanospirillales</taxon>
        <taxon>Natronospirillaceae</taxon>
        <taxon>Natronospirillum</taxon>
    </lineage>
</organism>
<feature type="binding site" evidence="1">
    <location>
        <begin position="71"/>
        <end position="72"/>
    </location>
    <ligand>
        <name>S-adenosyl-L-methionine</name>
        <dbReference type="ChEBI" id="CHEBI:59789"/>
    </ligand>
</feature>
<evidence type="ECO:0000313" key="3">
    <source>
        <dbReference type="Proteomes" id="UP000297475"/>
    </source>
</evidence>
<gene>
    <name evidence="1" type="primary">rsmJ</name>
    <name evidence="2" type="ORF">E4656_00865</name>
</gene>
<protein>
    <recommendedName>
        <fullName evidence="1">Ribosomal RNA small subunit methyltransferase J</fullName>
        <ecNumber evidence="1">2.1.1.242</ecNumber>
    </recommendedName>
    <alternativeName>
        <fullName evidence="1">16S rRNA m2G1516 methyltransferase</fullName>
    </alternativeName>
    <alternativeName>
        <fullName evidence="1">rRNA (guanine-N(2)-)-methyltransferase</fullName>
    </alternativeName>
</protein>
<comment type="similarity">
    <text evidence="1">Belongs to the methyltransferase superfamily. RsmJ family.</text>
</comment>
<dbReference type="HAMAP" id="MF_01523">
    <property type="entry name" value="16SrRNA_methyltr_J"/>
    <property type="match status" value="1"/>
</dbReference>
<dbReference type="GO" id="GO:0008990">
    <property type="term" value="F:rRNA (guanine-N2-)-methyltransferase activity"/>
    <property type="evidence" value="ECO:0007669"/>
    <property type="project" value="UniProtKB-UniRule"/>
</dbReference>
<dbReference type="PANTHER" id="PTHR36112:SF1">
    <property type="entry name" value="RIBOSOMAL RNA SMALL SUBUNIT METHYLTRANSFERASE J"/>
    <property type="match status" value="1"/>
</dbReference>
<dbReference type="AlphaFoldDB" id="A0A4Z0WHJ6"/>
<dbReference type="InterPro" id="IPR029063">
    <property type="entry name" value="SAM-dependent_MTases_sf"/>
</dbReference>
<comment type="subcellular location">
    <subcellularLocation>
        <location evidence="1">Cytoplasm</location>
    </subcellularLocation>
</comment>
<dbReference type="Proteomes" id="UP000297475">
    <property type="component" value="Unassembled WGS sequence"/>
</dbReference>
<feature type="binding site" evidence="1">
    <location>
        <begin position="87"/>
        <end position="88"/>
    </location>
    <ligand>
        <name>S-adenosyl-L-methionine</name>
        <dbReference type="ChEBI" id="CHEBI:59789"/>
    </ligand>
</feature>